<dbReference type="AlphaFoldDB" id="A0A6L2L6A6"/>
<proteinExistence type="predicted"/>
<protein>
    <submittedName>
        <fullName evidence="1">Uncharacterized protein</fullName>
    </submittedName>
</protein>
<gene>
    <name evidence="1" type="ORF">Tci_027823</name>
</gene>
<evidence type="ECO:0000313" key="1">
    <source>
        <dbReference type="EMBL" id="GEU55845.1"/>
    </source>
</evidence>
<comment type="caution">
    <text evidence="1">The sequence shown here is derived from an EMBL/GenBank/DDBJ whole genome shotgun (WGS) entry which is preliminary data.</text>
</comment>
<organism evidence="1">
    <name type="scientific">Tanacetum cinerariifolium</name>
    <name type="common">Dalmatian daisy</name>
    <name type="synonym">Chrysanthemum cinerariifolium</name>
    <dbReference type="NCBI Taxonomy" id="118510"/>
    <lineage>
        <taxon>Eukaryota</taxon>
        <taxon>Viridiplantae</taxon>
        <taxon>Streptophyta</taxon>
        <taxon>Embryophyta</taxon>
        <taxon>Tracheophyta</taxon>
        <taxon>Spermatophyta</taxon>
        <taxon>Magnoliopsida</taxon>
        <taxon>eudicotyledons</taxon>
        <taxon>Gunneridae</taxon>
        <taxon>Pentapetalae</taxon>
        <taxon>asterids</taxon>
        <taxon>campanulids</taxon>
        <taxon>Asterales</taxon>
        <taxon>Asteraceae</taxon>
        <taxon>Asteroideae</taxon>
        <taxon>Anthemideae</taxon>
        <taxon>Anthemidinae</taxon>
        <taxon>Tanacetum</taxon>
    </lineage>
</organism>
<sequence length="171" mass="19766">MIRVLWRRGCRLGVAYKSSLSTSLGFWVLAVDRGRPSVLINTSGTTLTSVRHILSGGPFHRVEEAIYYAWRNLSEDGSRGELRSMYVNSQYMHPFIEQSMNVAEPRMTRYMSCLSPPLDVHHVDNSQPIDRIRAVSNPVFYGAMEEVRCIQPYPYPKVERLLPEDLRLYRE</sequence>
<accession>A0A6L2L6A6</accession>
<dbReference type="EMBL" id="BKCJ010003562">
    <property type="protein sequence ID" value="GEU55845.1"/>
    <property type="molecule type" value="Genomic_DNA"/>
</dbReference>
<name>A0A6L2L6A6_TANCI</name>
<reference evidence="1" key="1">
    <citation type="journal article" date="2019" name="Sci. Rep.">
        <title>Draft genome of Tanacetum cinerariifolium, the natural source of mosquito coil.</title>
        <authorList>
            <person name="Yamashiro T."/>
            <person name="Shiraishi A."/>
            <person name="Satake H."/>
            <person name="Nakayama K."/>
        </authorList>
    </citation>
    <scope>NUCLEOTIDE SEQUENCE</scope>
</reference>